<evidence type="ECO:0000313" key="2">
    <source>
        <dbReference type="EMBL" id="RLJ74700.1"/>
    </source>
</evidence>
<dbReference type="SUPFAM" id="SSF52833">
    <property type="entry name" value="Thioredoxin-like"/>
    <property type="match status" value="1"/>
</dbReference>
<sequence>MIYYYVRIYSVKFGDKISKMKFRNLLLILLLAITFQVKAQQPTLLPQFTFYRLDGKAFSNTNIKQGKKNLFILFDCTCEHCQRESKILNTNYAKFKNVNIYMITMDEGYIIPQFFDSYAKGLNAKPNVLVLQDKKRIFIPTFLPKKYPSMYLYSPAGKLLMYQSGDGGINKLMTVVNK</sequence>
<gene>
    <name evidence="2" type="ORF">BCL90_3040</name>
    <name evidence="3" type="ORF">E3V97_16785</name>
</gene>
<dbReference type="Proteomes" id="UP000297429">
    <property type="component" value="Unassembled WGS sequence"/>
</dbReference>
<protein>
    <submittedName>
        <fullName evidence="2">AhpC/TSA family protein</fullName>
    </submittedName>
    <submittedName>
        <fullName evidence="3">Redoxin domain-containing protein</fullName>
    </submittedName>
</protein>
<reference evidence="3 5" key="2">
    <citation type="submission" date="2019-03" db="EMBL/GenBank/DDBJ databases">
        <authorList>
            <person name="He R.-H."/>
        </authorList>
    </citation>
    <scope>NUCLEOTIDE SEQUENCE [LARGE SCALE GENOMIC DNA]</scope>
    <source>
        <strain evidence="3 5">DSM 19624</strain>
    </source>
</reference>
<evidence type="ECO:0000313" key="3">
    <source>
        <dbReference type="EMBL" id="TFB29841.1"/>
    </source>
</evidence>
<name>A0A497XWX8_9SPHI</name>
<dbReference type="InterPro" id="IPR000866">
    <property type="entry name" value="AhpC/TSA"/>
</dbReference>
<evidence type="ECO:0000313" key="5">
    <source>
        <dbReference type="Proteomes" id="UP000297429"/>
    </source>
</evidence>
<dbReference type="GO" id="GO:0016491">
    <property type="term" value="F:oxidoreductase activity"/>
    <property type="evidence" value="ECO:0007669"/>
    <property type="project" value="InterPro"/>
</dbReference>
<comment type="caution">
    <text evidence="2">The sequence shown here is derived from an EMBL/GenBank/DDBJ whole genome shotgun (WGS) entry which is preliminary data.</text>
</comment>
<dbReference type="EMBL" id="RCCK01000012">
    <property type="protein sequence ID" value="RLJ74700.1"/>
    <property type="molecule type" value="Genomic_DNA"/>
</dbReference>
<keyword evidence="5" id="KW-1185">Reference proteome</keyword>
<dbReference type="AlphaFoldDB" id="A0A497XWX8"/>
<accession>A0A497XWX8</accession>
<feature type="domain" description="Alkyl hydroperoxide reductase subunit C/ Thiol specific antioxidant" evidence="1">
    <location>
        <begin position="45"/>
        <end position="136"/>
    </location>
</feature>
<evidence type="ECO:0000313" key="4">
    <source>
        <dbReference type="Proteomes" id="UP000273898"/>
    </source>
</evidence>
<dbReference type="GO" id="GO:0016209">
    <property type="term" value="F:antioxidant activity"/>
    <property type="evidence" value="ECO:0007669"/>
    <property type="project" value="InterPro"/>
</dbReference>
<dbReference type="OrthoDB" id="662072at2"/>
<organism evidence="2 4">
    <name type="scientific">Pedobacter alluvionis</name>
    <dbReference type="NCBI Taxonomy" id="475253"/>
    <lineage>
        <taxon>Bacteria</taxon>
        <taxon>Pseudomonadati</taxon>
        <taxon>Bacteroidota</taxon>
        <taxon>Sphingobacteriia</taxon>
        <taxon>Sphingobacteriales</taxon>
        <taxon>Sphingobacteriaceae</taxon>
        <taxon>Pedobacter</taxon>
    </lineage>
</organism>
<dbReference type="Gene3D" id="3.40.30.10">
    <property type="entry name" value="Glutaredoxin"/>
    <property type="match status" value="1"/>
</dbReference>
<dbReference type="Pfam" id="PF00578">
    <property type="entry name" value="AhpC-TSA"/>
    <property type="match status" value="1"/>
</dbReference>
<evidence type="ECO:0000259" key="1">
    <source>
        <dbReference type="Pfam" id="PF00578"/>
    </source>
</evidence>
<proteinExistence type="predicted"/>
<dbReference type="EMBL" id="SOPX01000003">
    <property type="protein sequence ID" value="TFB29841.1"/>
    <property type="molecule type" value="Genomic_DNA"/>
</dbReference>
<dbReference type="InterPro" id="IPR036249">
    <property type="entry name" value="Thioredoxin-like_sf"/>
</dbReference>
<dbReference type="Proteomes" id="UP000273898">
    <property type="component" value="Unassembled WGS sequence"/>
</dbReference>
<reference evidence="2 4" key="1">
    <citation type="submission" date="2018-10" db="EMBL/GenBank/DDBJ databases">
        <title>Genomic Encyclopedia of Archaeal and Bacterial Type Strains, Phase II (KMG-II): from individual species to whole genera.</title>
        <authorList>
            <person name="Goeker M."/>
        </authorList>
    </citation>
    <scope>NUCLEOTIDE SEQUENCE [LARGE SCALE GENOMIC DNA]</scope>
    <source>
        <strain evidence="2 4">DSM 19624</strain>
    </source>
</reference>